<protein>
    <submittedName>
        <fullName evidence="1">Uncharacterized protein</fullName>
    </submittedName>
</protein>
<reference evidence="2" key="1">
    <citation type="submission" date="2019-02" db="EMBL/GenBank/DDBJ databases">
        <title>Draft genome sequence of Dolichospermum planctonicum NIES-80.</title>
        <authorList>
            <person name="Yamaguchi H."/>
            <person name="Suzuki S."/>
            <person name="Kawachi M."/>
        </authorList>
    </citation>
    <scope>NUCLEOTIDE SEQUENCE [LARGE SCALE GENOMIC DNA]</scope>
    <source>
        <strain evidence="2">NIES-80</strain>
    </source>
</reference>
<gene>
    <name evidence="1" type="ORF">NIES80_33830</name>
</gene>
<dbReference type="AlphaFoldDB" id="A0A480AER4"/>
<name>A0A480AER4_9CYAN</name>
<proteinExistence type="predicted"/>
<dbReference type="EMBL" id="BJCF01000048">
    <property type="protein sequence ID" value="GCL43665.1"/>
    <property type="molecule type" value="Genomic_DNA"/>
</dbReference>
<evidence type="ECO:0000313" key="2">
    <source>
        <dbReference type="Proteomes" id="UP000299367"/>
    </source>
</evidence>
<sequence>MALSFMFLASKGFKFMEQWQKDLIDMIENVADEVEQFFLGMNDMVDAFFEFAEEITEEVQSTYVADIDNFARLHEQFLQELAEPILEIYWELEDINITEDVDPGFPYAVEATIKKNAACIGCSHYHGQVYGGNLLVCAMHPHGWDDQNCPDWEKEIEC</sequence>
<organism evidence="1 2">
    <name type="scientific">Dolichospermum planctonicum</name>
    <dbReference type="NCBI Taxonomy" id="136072"/>
    <lineage>
        <taxon>Bacteria</taxon>
        <taxon>Bacillati</taxon>
        <taxon>Cyanobacteriota</taxon>
        <taxon>Cyanophyceae</taxon>
        <taxon>Nostocales</taxon>
        <taxon>Aphanizomenonaceae</taxon>
        <taxon>Dolichospermum</taxon>
    </lineage>
</organism>
<dbReference type="Proteomes" id="UP000299367">
    <property type="component" value="Unassembled WGS sequence"/>
</dbReference>
<accession>A0A480AER4</accession>
<evidence type="ECO:0000313" key="1">
    <source>
        <dbReference type="EMBL" id="GCL43665.1"/>
    </source>
</evidence>
<comment type="caution">
    <text evidence="1">The sequence shown here is derived from an EMBL/GenBank/DDBJ whole genome shotgun (WGS) entry which is preliminary data.</text>
</comment>